<evidence type="ECO:0000313" key="2">
    <source>
        <dbReference type="EMBL" id="KRY64123.1"/>
    </source>
</evidence>
<feature type="region of interest" description="Disordered" evidence="1">
    <location>
        <begin position="1"/>
        <end position="30"/>
    </location>
</feature>
<gene>
    <name evidence="2" type="ORF">T4D_9739</name>
</gene>
<organism evidence="2 3">
    <name type="scientific">Trichinella pseudospiralis</name>
    <name type="common">Parasitic roundworm</name>
    <dbReference type="NCBI Taxonomy" id="6337"/>
    <lineage>
        <taxon>Eukaryota</taxon>
        <taxon>Metazoa</taxon>
        <taxon>Ecdysozoa</taxon>
        <taxon>Nematoda</taxon>
        <taxon>Enoplea</taxon>
        <taxon>Dorylaimia</taxon>
        <taxon>Trichinellida</taxon>
        <taxon>Trichinellidae</taxon>
        <taxon>Trichinella</taxon>
    </lineage>
</organism>
<evidence type="ECO:0000256" key="1">
    <source>
        <dbReference type="SAM" id="MobiDB-lite"/>
    </source>
</evidence>
<reference evidence="2 3" key="1">
    <citation type="submission" date="2015-01" db="EMBL/GenBank/DDBJ databases">
        <title>Evolution of Trichinella species and genotypes.</title>
        <authorList>
            <person name="Korhonen P.K."/>
            <person name="Edoardo P."/>
            <person name="Giuseppe L.R."/>
            <person name="Gasser R.B."/>
        </authorList>
    </citation>
    <scope>NUCLEOTIDE SEQUENCE [LARGE SCALE GENOMIC DNA]</scope>
    <source>
        <strain evidence="2">ISS470</strain>
    </source>
</reference>
<dbReference type="EMBL" id="JYDT01001756">
    <property type="protein sequence ID" value="KRY64123.1"/>
    <property type="molecule type" value="Genomic_DNA"/>
</dbReference>
<comment type="caution">
    <text evidence="2">The sequence shown here is derived from an EMBL/GenBank/DDBJ whole genome shotgun (WGS) entry which is preliminary data.</text>
</comment>
<dbReference type="Proteomes" id="UP000054995">
    <property type="component" value="Unassembled WGS sequence"/>
</dbReference>
<evidence type="ECO:0000313" key="3">
    <source>
        <dbReference type="Proteomes" id="UP000054995"/>
    </source>
</evidence>
<name>A0A0V1DRT0_TRIPS</name>
<proteinExistence type="predicted"/>
<dbReference type="AlphaFoldDB" id="A0A0V1DRT0"/>
<sequence>MNAVMHSENVSQRYHSPRNALDPSLGEDKL</sequence>
<accession>A0A0V1DRT0</accession>
<keyword evidence="3" id="KW-1185">Reference proteome</keyword>
<protein>
    <submittedName>
        <fullName evidence="2">Uncharacterized protein</fullName>
    </submittedName>
</protein>